<evidence type="ECO:0000313" key="5">
    <source>
        <dbReference type="Proteomes" id="UP000179807"/>
    </source>
</evidence>
<dbReference type="GeneID" id="94833381"/>
<dbReference type="SUPFAM" id="SSF47473">
    <property type="entry name" value="EF-hand"/>
    <property type="match status" value="1"/>
</dbReference>
<dbReference type="PROSITE" id="PS00018">
    <property type="entry name" value="EF_HAND_1"/>
    <property type="match status" value="1"/>
</dbReference>
<dbReference type="PROSITE" id="PS50222">
    <property type="entry name" value="EF_HAND_2"/>
    <property type="match status" value="1"/>
</dbReference>
<feature type="domain" description="EF-hand" evidence="3">
    <location>
        <begin position="8"/>
        <end position="43"/>
    </location>
</feature>
<accession>A0A1J4KSG0</accession>
<gene>
    <name evidence="4" type="primary">CMD1</name>
    <name evidence="4" type="ORF">TRFO_15947</name>
</gene>
<protein>
    <submittedName>
        <fullName evidence="4">Calmodulin</fullName>
    </submittedName>
</protein>
<evidence type="ECO:0000259" key="3">
    <source>
        <dbReference type="PROSITE" id="PS50222"/>
    </source>
</evidence>
<dbReference type="VEuPathDB" id="TrichDB:TRFO_15947"/>
<dbReference type="InterPro" id="IPR018247">
    <property type="entry name" value="EF_Hand_1_Ca_BS"/>
</dbReference>
<dbReference type="Gene3D" id="1.10.238.10">
    <property type="entry name" value="EF-hand"/>
    <property type="match status" value="1"/>
</dbReference>
<dbReference type="InterPro" id="IPR050403">
    <property type="entry name" value="Myosin_RLC"/>
</dbReference>
<dbReference type="Pfam" id="PF13499">
    <property type="entry name" value="EF-hand_7"/>
    <property type="match status" value="1"/>
</dbReference>
<evidence type="ECO:0000313" key="4">
    <source>
        <dbReference type="EMBL" id="OHT13824.1"/>
    </source>
</evidence>
<keyword evidence="2" id="KW-0106">Calcium</keyword>
<dbReference type="PANTHER" id="PTHR23049">
    <property type="entry name" value="MYOSIN REGULATORY LIGHT CHAIN 2"/>
    <property type="match status" value="1"/>
</dbReference>
<dbReference type="RefSeq" id="XP_068366960.1">
    <property type="nucleotide sequence ID" value="XM_068498677.1"/>
</dbReference>
<organism evidence="4 5">
    <name type="scientific">Tritrichomonas foetus</name>
    <dbReference type="NCBI Taxonomy" id="1144522"/>
    <lineage>
        <taxon>Eukaryota</taxon>
        <taxon>Metamonada</taxon>
        <taxon>Parabasalia</taxon>
        <taxon>Tritrichomonadida</taxon>
        <taxon>Tritrichomonadidae</taxon>
        <taxon>Tritrichomonas</taxon>
    </lineage>
</organism>
<keyword evidence="5" id="KW-1185">Reference proteome</keyword>
<dbReference type="AlphaFoldDB" id="A0A1J4KSG0"/>
<dbReference type="InterPro" id="IPR011992">
    <property type="entry name" value="EF-hand-dom_pair"/>
</dbReference>
<dbReference type="InterPro" id="IPR002048">
    <property type="entry name" value="EF_hand_dom"/>
</dbReference>
<comment type="caution">
    <text evidence="4">The sequence shown here is derived from an EMBL/GenBank/DDBJ whole genome shotgun (WGS) entry which is preliminary data.</text>
</comment>
<dbReference type="CDD" id="cd00051">
    <property type="entry name" value="EFh"/>
    <property type="match status" value="1"/>
</dbReference>
<sequence length="168" mass="19243">MCYGLTEQAISEVRQAFKSFDKDEDGYLQCCEVEKALRTLHLNPTSEEIEALLEEGCKAIPPAPLETERKNEEEEELKQPQSGVPFNFFLYAYSRLLRNNDPVRELISGFRSLDKTHCGKLTVADARRVLESTRQPFTERQINDIIEAADPKNGFVDYEVLARILITE</sequence>
<dbReference type="Proteomes" id="UP000179807">
    <property type="component" value="Unassembled WGS sequence"/>
</dbReference>
<dbReference type="EMBL" id="MLAK01000469">
    <property type="protein sequence ID" value="OHT13824.1"/>
    <property type="molecule type" value="Genomic_DNA"/>
</dbReference>
<proteinExistence type="predicted"/>
<reference evidence="4" key="1">
    <citation type="submission" date="2016-10" db="EMBL/GenBank/DDBJ databases">
        <authorList>
            <person name="Benchimol M."/>
            <person name="Almeida L.G."/>
            <person name="Vasconcelos A.T."/>
            <person name="Perreira-Neves A."/>
            <person name="Rosa I.A."/>
            <person name="Tasca T."/>
            <person name="Bogo M.R."/>
            <person name="de Souza W."/>
        </authorList>
    </citation>
    <scope>NUCLEOTIDE SEQUENCE [LARGE SCALE GENOMIC DNA]</scope>
    <source>
        <strain evidence="4">K</strain>
    </source>
</reference>
<dbReference type="FunFam" id="1.10.238.10:FF:000003">
    <property type="entry name" value="Calmodulin A"/>
    <property type="match status" value="1"/>
</dbReference>
<dbReference type="GO" id="GO:0005509">
    <property type="term" value="F:calcium ion binding"/>
    <property type="evidence" value="ECO:0007669"/>
    <property type="project" value="InterPro"/>
</dbReference>
<dbReference type="OrthoDB" id="26525at2759"/>
<evidence type="ECO:0000256" key="1">
    <source>
        <dbReference type="ARBA" id="ARBA00022737"/>
    </source>
</evidence>
<evidence type="ECO:0000256" key="2">
    <source>
        <dbReference type="ARBA" id="ARBA00022837"/>
    </source>
</evidence>
<keyword evidence="1" id="KW-0677">Repeat</keyword>
<name>A0A1J4KSG0_9EUKA</name>